<evidence type="ECO:0000256" key="1">
    <source>
        <dbReference type="SAM" id="MobiDB-lite"/>
    </source>
</evidence>
<name>A0AAD7DZJ4_9AGAR</name>
<feature type="region of interest" description="Disordered" evidence="1">
    <location>
        <begin position="61"/>
        <end position="86"/>
    </location>
</feature>
<feature type="compositionally biased region" description="Polar residues" evidence="1">
    <location>
        <begin position="7"/>
        <end position="23"/>
    </location>
</feature>
<feature type="region of interest" description="Disordered" evidence="1">
    <location>
        <begin position="1"/>
        <end position="24"/>
    </location>
</feature>
<reference evidence="2" key="1">
    <citation type="submission" date="2023-03" db="EMBL/GenBank/DDBJ databases">
        <title>Massive genome expansion in bonnet fungi (Mycena s.s.) driven by repeated elements and novel gene families across ecological guilds.</title>
        <authorList>
            <consortium name="Lawrence Berkeley National Laboratory"/>
            <person name="Harder C.B."/>
            <person name="Miyauchi S."/>
            <person name="Viragh M."/>
            <person name="Kuo A."/>
            <person name="Thoen E."/>
            <person name="Andreopoulos B."/>
            <person name="Lu D."/>
            <person name="Skrede I."/>
            <person name="Drula E."/>
            <person name="Henrissat B."/>
            <person name="Morin E."/>
            <person name="Kohler A."/>
            <person name="Barry K."/>
            <person name="LaButti K."/>
            <person name="Morin E."/>
            <person name="Salamov A."/>
            <person name="Lipzen A."/>
            <person name="Mereny Z."/>
            <person name="Hegedus B."/>
            <person name="Baldrian P."/>
            <person name="Stursova M."/>
            <person name="Weitz H."/>
            <person name="Taylor A."/>
            <person name="Grigoriev I.V."/>
            <person name="Nagy L.G."/>
            <person name="Martin F."/>
            <person name="Kauserud H."/>
        </authorList>
    </citation>
    <scope>NUCLEOTIDE SEQUENCE</scope>
    <source>
        <strain evidence="2">CBHHK182m</strain>
    </source>
</reference>
<organism evidence="2 3">
    <name type="scientific">Mycena metata</name>
    <dbReference type="NCBI Taxonomy" id="1033252"/>
    <lineage>
        <taxon>Eukaryota</taxon>
        <taxon>Fungi</taxon>
        <taxon>Dikarya</taxon>
        <taxon>Basidiomycota</taxon>
        <taxon>Agaricomycotina</taxon>
        <taxon>Agaricomycetes</taxon>
        <taxon>Agaricomycetidae</taxon>
        <taxon>Agaricales</taxon>
        <taxon>Marasmiineae</taxon>
        <taxon>Mycenaceae</taxon>
        <taxon>Mycena</taxon>
    </lineage>
</organism>
<dbReference type="EMBL" id="JARKIB010000516">
    <property type="protein sequence ID" value="KAJ7702513.1"/>
    <property type="molecule type" value="Genomic_DNA"/>
</dbReference>
<keyword evidence="3" id="KW-1185">Reference proteome</keyword>
<accession>A0AAD7DZJ4</accession>
<evidence type="ECO:0000313" key="3">
    <source>
        <dbReference type="Proteomes" id="UP001215598"/>
    </source>
</evidence>
<gene>
    <name evidence="2" type="ORF">B0H16DRAFT_1748279</name>
</gene>
<comment type="caution">
    <text evidence="2">The sequence shown here is derived from an EMBL/GenBank/DDBJ whole genome shotgun (WGS) entry which is preliminary data.</text>
</comment>
<protein>
    <submittedName>
        <fullName evidence="2">Uncharacterized protein</fullName>
    </submittedName>
</protein>
<dbReference type="Proteomes" id="UP001215598">
    <property type="component" value="Unassembled WGS sequence"/>
</dbReference>
<dbReference type="AlphaFoldDB" id="A0AAD7DZJ4"/>
<proteinExistence type="predicted"/>
<evidence type="ECO:0000313" key="2">
    <source>
        <dbReference type="EMBL" id="KAJ7702513.1"/>
    </source>
</evidence>
<sequence>MARGSKPRTTSAPAPVGSSSHQHLFNLADMDLQPEDAAVETTVHRISDDRRRLYVEVVPVNPPSPVKKRRLNASGAPKPPVTNVDPDPFAGFEFVLNHERYNLFEDDEGEPGPEPLPRPTEELLARVVKPADVSLDNW</sequence>